<organism evidence="14 15">
    <name type="scientific">Blepharisma stoltei</name>
    <dbReference type="NCBI Taxonomy" id="1481888"/>
    <lineage>
        <taxon>Eukaryota</taxon>
        <taxon>Sar</taxon>
        <taxon>Alveolata</taxon>
        <taxon>Ciliophora</taxon>
        <taxon>Postciliodesmatophora</taxon>
        <taxon>Heterotrichea</taxon>
        <taxon>Heterotrichida</taxon>
        <taxon>Blepharismidae</taxon>
        <taxon>Blepharisma</taxon>
    </lineage>
</organism>
<dbReference type="PANTHER" id="PTHR21573">
    <property type="entry name" value="ER MEMBRANE PROTEIN COMPLEX SUBUNIT 1"/>
    <property type="match status" value="1"/>
</dbReference>
<feature type="domain" description="ER membrane protein complex subunit 1 C-terminal" evidence="12">
    <location>
        <begin position="642"/>
        <end position="859"/>
    </location>
</feature>
<evidence type="ECO:0000313" key="14">
    <source>
        <dbReference type="EMBL" id="CAG9331346.1"/>
    </source>
</evidence>
<dbReference type="AlphaFoldDB" id="A0AAU9K0U2"/>
<feature type="transmembrane region" description="Helical" evidence="10">
    <location>
        <begin position="829"/>
        <end position="848"/>
    </location>
</feature>
<sequence>MWWILALFVTVSGIYEDQVGEYDWSLSHIGKVSYFAPASSGRYIVATERGIIAGLRSNGKAEWRKIVSKLDNPVLITSSSNFIATFSDNQVSVFTPHDGTLQWTKGIHDVLDIKIVALSMKEYLCLQKSQEIEVLELSTGESSRVFSLGNVVKIIGANDGEIEVQAKEEILTIWTINIKTGKTEKVSGSLKGKQFCLKNACVSQDKDKVEIYEKGKFFVKEWKGKNIEKTINNSNYALTEDHEVYEIKENYRKIVAAGPGIFSAGEDELFWISPSSTEFILIIYSINEGTSKQAKVIYKEKLPQIEHFWGFLTQKGEFVGFLTLSDFSFTCFTSTEIKWVREEGLGHLKHVYFAELPNKALHHSNDYVSAIKQDNSWVKSPFNFLLRLKIQLQSFSLWLEGKSKIDEEKELIQDVFGINKLILGVSASNYIFALQSLYKNTVWKKSFIEYGEFYQLVQTGIEEILLIFKENTNIKLVWILSTSGETIKTETIKDFDLLEAIILDKTEKPGVLLVSNSLKVKNVTKDVKAENIYFYKIDPKENTIFGYKIIGENSHLVWSMALSAQEEIKAFATEKESKIHQPAIATGTSRLIYKHDDANMFALATIKSSDLYIYVINGVSGSILAKLRQEGVSGSVNLVLHENKLIGHYWNSKYSRYEMIAGEFFDSQVDTSATHVLASYYEGTFEDKYSSFDLANPIIFTQTYAFPGGIKDMKVTRTLQGITTPDLVMILNTNQVYTLNLKWLSARRKQEEDKTEGIFDQPNLPIYKPNLPLVQHNILTYYMNLDGLEQLEITWTLLESTSLAVAYGLDFFVVRVMPEKSFDILTREFSRSTIVMTILGLILLNVVVERYFSYKTQRNNFKQ</sequence>
<keyword evidence="8 10" id="KW-0472">Membrane</keyword>
<keyword evidence="4 10" id="KW-0812">Transmembrane</keyword>
<evidence type="ECO:0000259" key="12">
    <source>
        <dbReference type="Pfam" id="PF07774"/>
    </source>
</evidence>
<evidence type="ECO:0000256" key="3">
    <source>
        <dbReference type="ARBA" id="ARBA00020824"/>
    </source>
</evidence>
<dbReference type="EMBL" id="CAJZBQ010000053">
    <property type="protein sequence ID" value="CAG9331346.1"/>
    <property type="molecule type" value="Genomic_DNA"/>
</dbReference>
<dbReference type="Pfam" id="PF25293">
    <property type="entry name" value="Beta-prop_EMC1_N"/>
    <property type="match status" value="1"/>
</dbReference>
<gene>
    <name evidence="14" type="ORF">BSTOLATCC_MIC53418</name>
</gene>
<proteinExistence type="inferred from homology"/>
<name>A0AAU9K0U2_9CILI</name>
<evidence type="ECO:0000256" key="1">
    <source>
        <dbReference type="ARBA" id="ARBA00004115"/>
    </source>
</evidence>
<evidence type="ECO:0000313" key="15">
    <source>
        <dbReference type="Proteomes" id="UP001162131"/>
    </source>
</evidence>
<protein>
    <recommendedName>
        <fullName evidence="3">ER membrane protein complex subunit 1</fullName>
    </recommendedName>
</protein>
<evidence type="ECO:0000256" key="4">
    <source>
        <dbReference type="ARBA" id="ARBA00022692"/>
    </source>
</evidence>
<dbReference type="InterPro" id="IPR026895">
    <property type="entry name" value="EMC1"/>
</dbReference>
<evidence type="ECO:0000256" key="6">
    <source>
        <dbReference type="ARBA" id="ARBA00022824"/>
    </source>
</evidence>
<dbReference type="InterPro" id="IPR011044">
    <property type="entry name" value="Quino_amine_DH_bsu"/>
</dbReference>
<evidence type="ECO:0000256" key="2">
    <source>
        <dbReference type="ARBA" id="ARBA00007904"/>
    </source>
</evidence>
<feature type="domain" description="EMC1 first beta-propeller" evidence="13">
    <location>
        <begin position="14"/>
        <end position="151"/>
    </location>
</feature>
<feature type="signal peptide" evidence="11">
    <location>
        <begin position="1"/>
        <end position="16"/>
    </location>
</feature>
<reference evidence="14" key="1">
    <citation type="submission" date="2021-09" db="EMBL/GenBank/DDBJ databases">
        <authorList>
            <consortium name="AG Swart"/>
            <person name="Singh M."/>
            <person name="Singh A."/>
            <person name="Seah K."/>
            <person name="Emmerich C."/>
        </authorList>
    </citation>
    <scope>NUCLEOTIDE SEQUENCE</scope>
    <source>
        <strain evidence="14">ATCC30299</strain>
    </source>
</reference>
<dbReference type="InterPro" id="IPR058545">
    <property type="entry name" value="Beta-prop_EMC1_1st"/>
</dbReference>
<comment type="caution">
    <text evidence="14">The sequence shown here is derived from an EMBL/GenBank/DDBJ whole genome shotgun (WGS) entry which is preliminary data.</text>
</comment>
<keyword evidence="15" id="KW-1185">Reference proteome</keyword>
<dbReference type="GO" id="GO:0072546">
    <property type="term" value="C:EMC complex"/>
    <property type="evidence" value="ECO:0007669"/>
    <property type="project" value="InterPro"/>
</dbReference>
<dbReference type="Proteomes" id="UP001162131">
    <property type="component" value="Unassembled WGS sequence"/>
</dbReference>
<dbReference type="InterPro" id="IPR011678">
    <property type="entry name" value="EMC1_C"/>
</dbReference>
<evidence type="ECO:0000256" key="9">
    <source>
        <dbReference type="ARBA" id="ARBA00023180"/>
    </source>
</evidence>
<dbReference type="Pfam" id="PF07774">
    <property type="entry name" value="EMC1_C"/>
    <property type="match status" value="1"/>
</dbReference>
<keyword evidence="7 10" id="KW-1133">Transmembrane helix</keyword>
<comment type="subcellular location">
    <subcellularLocation>
        <location evidence="1">Endoplasmic reticulum membrane</location>
        <topology evidence="1">Single-pass type I membrane protein</topology>
    </subcellularLocation>
</comment>
<accession>A0AAU9K0U2</accession>
<evidence type="ECO:0000256" key="5">
    <source>
        <dbReference type="ARBA" id="ARBA00022729"/>
    </source>
</evidence>
<evidence type="ECO:0000256" key="8">
    <source>
        <dbReference type="ARBA" id="ARBA00023136"/>
    </source>
</evidence>
<keyword evidence="6" id="KW-0256">Endoplasmic reticulum</keyword>
<dbReference type="GO" id="GO:0034975">
    <property type="term" value="P:protein folding in endoplasmic reticulum"/>
    <property type="evidence" value="ECO:0007669"/>
    <property type="project" value="TreeGrafter"/>
</dbReference>
<keyword evidence="5 11" id="KW-0732">Signal</keyword>
<dbReference type="PANTHER" id="PTHR21573:SF0">
    <property type="entry name" value="ER MEMBRANE PROTEIN COMPLEX SUBUNIT 1"/>
    <property type="match status" value="1"/>
</dbReference>
<dbReference type="SUPFAM" id="SSF50969">
    <property type="entry name" value="YVTN repeat-like/Quinoprotein amine dehydrogenase"/>
    <property type="match status" value="1"/>
</dbReference>
<evidence type="ECO:0000259" key="13">
    <source>
        <dbReference type="Pfam" id="PF25293"/>
    </source>
</evidence>
<evidence type="ECO:0000256" key="11">
    <source>
        <dbReference type="SAM" id="SignalP"/>
    </source>
</evidence>
<evidence type="ECO:0000256" key="10">
    <source>
        <dbReference type="SAM" id="Phobius"/>
    </source>
</evidence>
<keyword evidence="9" id="KW-0325">Glycoprotein</keyword>
<comment type="similarity">
    <text evidence="2">Belongs to the EMC1 family.</text>
</comment>
<feature type="chain" id="PRO_5043493780" description="ER membrane protein complex subunit 1" evidence="11">
    <location>
        <begin position="17"/>
        <end position="863"/>
    </location>
</feature>
<evidence type="ECO:0000256" key="7">
    <source>
        <dbReference type="ARBA" id="ARBA00022989"/>
    </source>
</evidence>